<dbReference type="AlphaFoldDB" id="A0A558CHY6"/>
<dbReference type="EMBL" id="VJWX01000171">
    <property type="protein sequence ID" value="TVT48389.1"/>
    <property type="molecule type" value="Genomic_DNA"/>
</dbReference>
<dbReference type="RefSeq" id="WP_144589861.1">
    <property type="nucleotide sequence ID" value="NZ_VJWX01000171.1"/>
</dbReference>
<dbReference type="Proteomes" id="UP000320011">
    <property type="component" value="Unassembled WGS sequence"/>
</dbReference>
<comment type="caution">
    <text evidence="1">The sequence shown here is derived from an EMBL/GenBank/DDBJ whole genome shotgun (WGS) entry which is preliminary data.</text>
</comment>
<gene>
    <name evidence="1" type="ORF">FNH05_18000</name>
</gene>
<proteinExistence type="predicted"/>
<dbReference type="OrthoDB" id="3695744at2"/>
<evidence type="ECO:0000313" key="1">
    <source>
        <dbReference type="EMBL" id="TVT48389.1"/>
    </source>
</evidence>
<name>A0A558CHY6_9PSEU</name>
<sequence>MSCDTLIAELSAPQADGLACVVCGTDYLRARVPHLPVGRAMTGSQVFACVGFRPNDAQRVAGGALR</sequence>
<reference evidence="1 2" key="2">
    <citation type="submission" date="2019-08" db="EMBL/GenBank/DDBJ databases">
        <title>Amycolatopsis acidicola sp. nov., isolated from peat swamp forest soil.</title>
        <authorList>
            <person name="Srisuk N."/>
        </authorList>
    </citation>
    <scope>NUCLEOTIDE SEQUENCE [LARGE SCALE GENOMIC DNA]</scope>
    <source>
        <strain evidence="1 2">TBRC 6029</strain>
    </source>
</reference>
<evidence type="ECO:0000313" key="2">
    <source>
        <dbReference type="Proteomes" id="UP000320011"/>
    </source>
</evidence>
<protein>
    <submittedName>
        <fullName evidence="1">Uncharacterized protein</fullName>
    </submittedName>
</protein>
<organism evidence="1 2">
    <name type="scientific">Amycolatopsis rhizosphaerae</name>
    <dbReference type="NCBI Taxonomy" id="2053003"/>
    <lineage>
        <taxon>Bacteria</taxon>
        <taxon>Bacillati</taxon>
        <taxon>Actinomycetota</taxon>
        <taxon>Actinomycetes</taxon>
        <taxon>Pseudonocardiales</taxon>
        <taxon>Pseudonocardiaceae</taxon>
        <taxon>Amycolatopsis</taxon>
    </lineage>
</organism>
<reference evidence="1 2" key="1">
    <citation type="submission" date="2019-07" db="EMBL/GenBank/DDBJ databases">
        <authorList>
            <person name="Duangmal K."/>
            <person name="Teo W.F.A."/>
        </authorList>
    </citation>
    <scope>NUCLEOTIDE SEQUENCE [LARGE SCALE GENOMIC DNA]</scope>
    <source>
        <strain evidence="1 2">TBRC 6029</strain>
    </source>
</reference>
<accession>A0A558CHY6</accession>
<keyword evidence="2" id="KW-1185">Reference proteome</keyword>